<evidence type="ECO:0000259" key="9">
    <source>
        <dbReference type="PROSITE" id="PS50073"/>
    </source>
</evidence>
<keyword evidence="4" id="KW-0186">Copper</keyword>
<evidence type="ECO:0000256" key="8">
    <source>
        <dbReference type="SAM" id="MobiDB-lite"/>
    </source>
</evidence>
<dbReference type="FunFam" id="3.90.430.10:FF:000001">
    <property type="entry name" value="Copper fist DNA-binding protein"/>
    <property type="match status" value="1"/>
</dbReference>
<gene>
    <name evidence="10" type="ORF">Dda_2969</name>
</gene>
<organism evidence="10 11">
    <name type="scientific">Drechslerella dactyloides</name>
    <name type="common">Nematode-trapping fungus</name>
    <name type="synonym">Arthrobotrys dactyloides</name>
    <dbReference type="NCBI Taxonomy" id="74499"/>
    <lineage>
        <taxon>Eukaryota</taxon>
        <taxon>Fungi</taxon>
        <taxon>Dikarya</taxon>
        <taxon>Ascomycota</taxon>
        <taxon>Pezizomycotina</taxon>
        <taxon>Orbiliomycetes</taxon>
        <taxon>Orbiliales</taxon>
        <taxon>Orbiliaceae</taxon>
        <taxon>Drechslerella</taxon>
    </lineage>
</organism>
<feature type="compositionally biased region" description="Basic and acidic residues" evidence="8">
    <location>
        <begin position="286"/>
        <end position="297"/>
    </location>
</feature>
<keyword evidence="3" id="KW-0862">Zinc</keyword>
<comment type="subcellular location">
    <subcellularLocation>
        <location evidence="1">Nucleus</location>
    </subcellularLocation>
</comment>
<reference evidence="10" key="1">
    <citation type="submission" date="2023-01" db="EMBL/GenBank/DDBJ databases">
        <title>The chitinases involved in constricting ring structure development in the nematode-trapping fungus Drechslerella dactyloides.</title>
        <authorList>
            <person name="Wang R."/>
            <person name="Zhang L."/>
            <person name="Tang P."/>
            <person name="Li S."/>
            <person name="Liang L."/>
        </authorList>
    </citation>
    <scope>NUCLEOTIDE SEQUENCE</scope>
    <source>
        <strain evidence="10">YMF1.00031</strain>
    </source>
</reference>
<evidence type="ECO:0000313" key="11">
    <source>
        <dbReference type="Proteomes" id="UP001221413"/>
    </source>
</evidence>
<dbReference type="SMART" id="SM00412">
    <property type="entry name" value="Cu_FIST"/>
    <property type="match status" value="1"/>
</dbReference>
<comment type="caution">
    <text evidence="10">The sequence shown here is derived from an EMBL/GenBank/DDBJ whole genome shotgun (WGS) entry which is preliminary data.</text>
</comment>
<sequence length="538" mass="57326">MPMIDGVKYACEPCMRGHRSSKCNHNDRILIKVRKPGRPLSSCPHEAGSCSCEVASVAIPRVVNSGGCCKGNDSKNRQCAHTHAPLRILPSNSSRNQSHDSQPYALAPEAVQFMPEDPKKATVPGYLPTPLWPAPDAPFGTINPMTQLSSQGPMMGTAFFGGNLEDGLGSGSSNDGLNGDPNAPDGKAFFMDPTSGLFDDFQSNAQQPYIDQNGRRHTTDPYSRQLVDPNLDARSASVPNVPLMLDSAQFDGTFERPQGSQYTIYTAATYNHRQMDYMNSIREAHERQKLEDPDAAKRASQANEHAQRLNGSSCCSPPRDTDSNNFDNSIDANFANSDCIDPNINGASDPAFAYALPHTGICTCGPGCKCLMCISHPYNQASIDYVRNLHQMQSLDQSPEEQSPATLTFPQSGGPGMEFPSNGAFFAGPLNGLPPDETQRGLSPSNFIQIDYPMGSCSQQNGNCLCGAGCQCLGCATHGGHTGLPANMEGFDMQSASVLVESHPSGSPVGNGAPAADASSSSGSMVHVEVPENGEQTI</sequence>
<evidence type="ECO:0000256" key="2">
    <source>
        <dbReference type="ARBA" id="ARBA00022723"/>
    </source>
</evidence>
<protein>
    <recommendedName>
        <fullName evidence="9">Copper-fist domain-containing protein</fullName>
    </recommendedName>
</protein>
<evidence type="ECO:0000256" key="1">
    <source>
        <dbReference type="ARBA" id="ARBA00004123"/>
    </source>
</evidence>
<dbReference type="GO" id="GO:0006879">
    <property type="term" value="P:intracellular iron ion homeostasis"/>
    <property type="evidence" value="ECO:0007669"/>
    <property type="project" value="TreeGrafter"/>
</dbReference>
<dbReference type="PRINTS" id="PR00617">
    <property type="entry name" value="COPPERFIST"/>
</dbReference>
<evidence type="ECO:0000313" key="10">
    <source>
        <dbReference type="EMBL" id="KAJ6262164.1"/>
    </source>
</evidence>
<keyword evidence="2" id="KW-0479">Metal-binding</keyword>
<feature type="region of interest" description="Disordered" evidence="8">
    <location>
        <begin position="500"/>
        <end position="538"/>
    </location>
</feature>
<evidence type="ECO:0000256" key="5">
    <source>
        <dbReference type="ARBA" id="ARBA00023015"/>
    </source>
</evidence>
<dbReference type="InterPro" id="IPR036395">
    <property type="entry name" value="Cu_fist_DNA-bd_dom_sf"/>
</dbReference>
<keyword evidence="7" id="KW-0539">Nucleus</keyword>
<evidence type="ECO:0000256" key="7">
    <source>
        <dbReference type="ARBA" id="ARBA00023242"/>
    </source>
</evidence>
<keyword evidence="5" id="KW-0805">Transcription regulation</keyword>
<dbReference type="Pfam" id="PF00649">
    <property type="entry name" value="Copper-fist"/>
    <property type="match status" value="1"/>
</dbReference>
<feature type="compositionally biased region" description="Polar residues" evidence="8">
    <location>
        <begin position="300"/>
        <end position="315"/>
    </location>
</feature>
<dbReference type="InterPro" id="IPR051763">
    <property type="entry name" value="Copper_Homeo_Regul"/>
</dbReference>
<dbReference type="SMART" id="SM01090">
    <property type="entry name" value="Copper-fist"/>
    <property type="match status" value="1"/>
</dbReference>
<dbReference type="GO" id="GO:0006878">
    <property type="term" value="P:intracellular copper ion homeostasis"/>
    <property type="evidence" value="ECO:0007669"/>
    <property type="project" value="TreeGrafter"/>
</dbReference>
<dbReference type="PROSITE" id="PS50073">
    <property type="entry name" value="COPPER_FIST_2"/>
    <property type="match status" value="1"/>
</dbReference>
<evidence type="ECO:0000256" key="6">
    <source>
        <dbReference type="ARBA" id="ARBA00023163"/>
    </source>
</evidence>
<proteinExistence type="predicted"/>
<feature type="region of interest" description="Disordered" evidence="8">
    <location>
        <begin position="286"/>
        <end position="322"/>
    </location>
</feature>
<feature type="region of interest" description="Disordered" evidence="8">
    <location>
        <begin position="161"/>
        <end position="201"/>
    </location>
</feature>
<feature type="domain" description="Copper-fist" evidence="9">
    <location>
        <begin position="1"/>
        <end position="40"/>
    </location>
</feature>
<evidence type="ECO:0000256" key="3">
    <source>
        <dbReference type="ARBA" id="ARBA00022833"/>
    </source>
</evidence>
<dbReference type="GO" id="GO:0005507">
    <property type="term" value="F:copper ion binding"/>
    <property type="evidence" value="ECO:0007669"/>
    <property type="project" value="InterPro"/>
</dbReference>
<dbReference type="Gene3D" id="3.90.430.10">
    <property type="entry name" value="Copper fist DNA-binding domain"/>
    <property type="match status" value="1"/>
</dbReference>
<dbReference type="GO" id="GO:0000981">
    <property type="term" value="F:DNA-binding transcription factor activity, RNA polymerase II-specific"/>
    <property type="evidence" value="ECO:0007669"/>
    <property type="project" value="TreeGrafter"/>
</dbReference>
<dbReference type="PANTHER" id="PTHR28088">
    <property type="entry name" value="TRANSCRIPTIONAL ACTIVATOR HAA1-RELATED"/>
    <property type="match status" value="1"/>
</dbReference>
<accession>A0AAD6NKT8</accession>
<dbReference type="AlphaFoldDB" id="A0AAD6NKT8"/>
<dbReference type="SUPFAM" id="SSF57879">
    <property type="entry name" value="Zinc domain conserved in yeast copper-regulated transcription factors"/>
    <property type="match status" value="1"/>
</dbReference>
<evidence type="ECO:0000256" key="4">
    <source>
        <dbReference type="ARBA" id="ARBA00023008"/>
    </source>
</evidence>
<keyword evidence="11" id="KW-1185">Reference proteome</keyword>
<dbReference type="InterPro" id="IPR001083">
    <property type="entry name" value="Cu_fist_DNA-bd_dom"/>
</dbReference>
<dbReference type="PANTHER" id="PTHR28088:SF9">
    <property type="entry name" value="TRANSCRIPTION FACTOR GRISEA, PUTATIVE (AFU_ORTHOLOGUE AFUA_1G13190)-RELATED"/>
    <property type="match status" value="1"/>
</dbReference>
<keyword evidence="6" id="KW-0804">Transcription</keyword>
<feature type="compositionally biased region" description="Low complexity" evidence="8">
    <location>
        <begin position="510"/>
        <end position="524"/>
    </location>
</feature>
<dbReference type="GO" id="GO:0000978">
    <property type="term" value="F:RNA polymerase II cis-regulatory region sequence-specific DNA binding"/>
    <property type="evidence" value="ECO:0007669"/>
    <property type="project" value="TreeGrafter"/>
</dbReference>
<dbReference type="EMBL" id="JAQGDS010000003">
    <property type="protein sequence ID" value="KAJ6262164.1"/>
    <property type="molecule type" value="Genomic_DNA"/>
</dbReference>
<feature type="compositionally biased region" description="Low complexity" evidence="8">
    <location>
        <begin position="161"/>
        <end position="180"/>
    </location>
</feature>
<name>A0AAD6NKT8_DREDA</name>
<dbReference type="GO" id="GO:0045944">
    <property type="term" value="P:positive regulation of transcription by RNA polymerase II"/>
    <property type="evidence" value="ECO:0007669"/>
    <property type="project" value="TreeGrafter"/>
</dbReference>
<dbReference type="Proteomes" id="UP001221413">
    <property type="component" value="Unassembled WGS sequence"/>
</dbReference>
<dbReference type="GO" id="GO:0005634">
    <property type="term" value="C:nucleus"/>
    <property type="evidence" value="ECO:0007669"/>
    <property type="project" value="UniProtKB-SubCell"/>
</dbReference>